<reference evidence="1 2" key="1">
    <citation type="submission" date="2014-03" db="EMBL/GenBank/DDBJ databases">
        <title>Genome sequence of Clostridium litorale W6, DSM 5388.</title>
        <authorList>
            <person name="Poehlein A."/>
            <person name="Jagirdar A."/>
            <person name="Khonsari B."/>
            <person name="Chibani C.M."/>
            <person name="Gutierrez Gutierrez D.A."/>
            <person name="Davydova E."/>
            <person name="Alghaithi H.S."/>
            <person name="Nair K.P."/>
            <person name="Dhamotharan K."/>
            <person name="Chandran L."/>
            <person name="G W."/>
            <person name="Daniel R."/>
        </authorList>
    </citation>
    <scope>NUCLEOTIDE SEQUENCE [LARGE SCALE GENOMIC DNA]</scope>
    <source>
        <strain evidence="1 2">W6</strain>
    </source>
</reference>
<protein>
    <submittedName>
        <fullName evidence="1">Uncharacterized protein</fullName>
    </submittedName>
</protein>
<dbReference type="Proteomes" id="UP000027946">
    <property type="component" value="Unassembled WGS sequence"/>
</dbReference>
<accession>A0A069RE60</accession>
<gene>
    <name evidence="1" type="ORF">CLIT_17c00070</name>
</gene>
<dbReference type="EMBL" id="JJMM01000017">
    <property type="protein sequence ID" value="KDR94480.1"/>
    <property type="molecule type" value="Genomic_DNA"/>
</dbReference>
<dbReference type="InterPro" id="IPR029044">
    <property type="entry name" value="Nucleotide-diphossugar_trans"/>
</dbReference>
<comment type="caution">
    <text evidence="1">The sequence shown here is derived from an EMBL/GenBank/DDBJ whole genome shotgun (WGS) entry which is preliminary data.</text>
</comment>
<sequence length="401" mass="46312">MKIGLAIITKYVNESISILSFLNNAQKFGRRIDQIIIVYSHGCDKEFVKKIRAYSNVKLVCINRAYELEESIRSLGIDEKKYRNIIYSKTLERHGLVEYGKYRNIALLQALFDGIDVLFFVDTDIYPKLLVDENRFEEVDFFGSHMEFIKKEDVCITTSDYSGYYIIPPMKFERMEEFFEGIQKKSATHFVSGCSEHKCLSFGKVGNPAVDDTDKLLGGNMAIKTSTLCKLPPFFSTTYMVDGELFLTRGEDTLMGICAREMGIRALDIDLLIFHDTYGDFPKIPDITRDKAVKDRFYYACMGWIGRNVFLNYINGCDYRGIYERQRELLSKSVCEISTYLQDDRFLMFPKAIDTAYGELDRVIYEYEYTLEGFNGIVKRIIGGEKFECSFGEPFSSGRVR</sequence>
<evidence type="ECO:0000313" key="2">
    <source>
        <dbReference type="Proteomes" id="UP000027946"/>
    </source>
</evidence>
<evidence type="ECO:0000313" key="1">
    <source>
        <dbReference type="EMBL" id="KDR94480.1"/>
    </source>
</evidence>
<dbReference type="AlphaFoldDB" id="A0A069RE60"/>
<dbReference type="eggNOG" id="ENOG502Z8M2">
    <property type="taxonomic scope" value="Bacteria"/>
</dbReference>
<keyword evidence="2" id="KW-1185">Reference proteome</keyword>
<dbReference type="RefSeq" id="WP_038266779.1">
    <property type="nucleotide sequence ID" value="NZ_FSRH01000021.1"/>
</dbReference>
<organism evidence="1 2">
    <name type="scientific">Peptoclostridium litorale DSM 5388</name>
    <dbReference type="NCBI Taxonomy" id="1121324"/>
    <lineage>
        <taxon>Bacteria</taxon>
        <taxon>Bacillati</taxon>
        <taxon>Bacillota</taxon>
        <taxon>Clostridia</taxon>
        <taxon>Peptostreptococcales</taxon>
        <taxon>Peptoclostridiaceae</taxon>
        <taxon>Peptoclostridium</taxon>
    </lineage>
</organism>
<dbReference type="STRING" id="1121324.CLIT_17c00070"/>
<dbReference type="SUPFAM" id="SSF53448">
    <property type="entry name" value="Nucleotide-diphospho-sugar transferases"/>
    <property type="match status" value="1"/>
</dbReference>
<name>A0A069RE60_PEPLI</name>
<dbReference type="OrthoDB" id="39946at2"/>
<proteinExistence type="predicted"/>